<dbReference type="Gene3D" id="2.60.40.10">
    <property type="entry name" value="Immunoglobulins"/>
    <property type="match status" value="1"/>
</dbReference>
<feature type="domain" description="DUF5123" evidence="1">
    <location>
        <begin position="450"/>
        <end position="568"/>
    </location>
</feature>
<evidence type="ECO:0000313" key="2">
    <source>
        <dbReference type="EMBL" id="MQN91490.1"/>
    </source>
</evidence>
<reference evidence="6 7" key="2">
    <citation type="submission" date="2019-09" db="EMBL/GenBank/DDBJ databases">
        <title>Distinct polysaccharide growth profiles of human intestinal Prevotella copri isolates.</title>
        <authorList>
            <person name="Fehlner-Peach H."/>
            <person name="Magnabosco C."/>
            <person name="Raghavan V."/>
            <person name="Scher J.U."/>
            <person name="Tett A."/>
            <person name="Cox L.M."/>
            <person name="Gottsegen C."/>
            <person name="Watters A."/>
            <person name="Wiltshire- Gordon J.D."/>
            <person name="Segata N."/>
            <person name="Bonneau R."/>
            <person name="Littman D.R."/>
        </authorList>
    </citation>
    <scope>NUCLEOTIDE SEQUENCE [LARGE SCALE GENOMIC DNA]</scope>
    <source>
        <strain evidence="7">iAU3127</strain>
        <strain evidence="6">iP54</strain>
    </source>
</reference>
<evidence type="ECO:0000313" key="4">
    <source>
        <dbReference type="EMBL" id="RHK49355.1"/>
    </source>
</evidence>
<dbReference type="SUPFAM" id="SSF49265">
    <property type="entry name" value="Fibronectin type III"/>
    <property type="match status" value="1"/>
</dbReference>
<reference evidence="4 5" key="1">
    <citation type="submission" date="2018-08" db="EMBL/GenBank/DDBJ databases">
        <title>A genome reference for cultivated species of the human gut microbiota.</title>
        <authorList>
            <person name="Zou Y."/>
            <person name="Xue W."/>
            <person name="Luo G."/>
        </authorList>
    </citation>
    <scope>NUCLEOTIDE SEQUENCE [LARGE SCALE GENOMIC DNA]</scope>
    <source>
        <strain evidence="4 5">AF43-2</strain>
    </source>
</reference>
<dbReference type="Proteomes" id="UP000421283">
    <property type="component" value="Unassembled WGS sequence"/>
</dbReference>
<organism evidence="3 7">
    <name type="scientific">Segatella copri</name>
    <dbReference type="NCBI Taxonomy" id="165179"/>
    <lineage>
        <taxon>Bacteria</taxon>
        <taxon>Pseudomonadati</taxon>
        <taxon>Bacteroidota</taxon>
        <taxon>Bacteroidia</taxon>
        <taxon>Bacteroidales</taxon>
        <taxon>Prevotellaceae</taxon>
        <taxon>Segatella</taxon>
    </lineage>
</organism>
<evidence type="ECO:0000313" key="3">
    <source>
        <dbReference type="EMBL" id="MQO92355.1"/>
    </source>
</evidence>
<evidence type="ECO:0000313" key="5">
    <source>
        <dbReference type="Proteomes" id="UP000284562"/>
    </source>
</evidence>
<evidence type="ECO:0000313" key="6">
    <source>
        <dbReference type="Proteomes" id="UP000420635"/>
    </source>
</evidence>
<dbReference type="Proteomes" id="UP000420635">
    <property type="component" value="Unassembled WGS sequence"/>
</dbReference>
<comment type="caution">
    <text evidence="3">The sequence shown here is derived from an EMBL/GenBank/DDBJ whole genome shotgun (WGS) entry which is preliminary data.</text>
</comment>
<sequence length="570" mass="62851">MKIKNIFGMSLAFLAMTPMVSCTDKNDWDVDSAHDRLFGVKSSALSVDTDDDQPTKIAVNFSAYDKNTEYYIVELSTDSLYDDVPMGGENARIFGEDKSITSAPVDINNLEEYTKYYMRVKAMSSTKAESKWVYYKDGDSFRTPGILHDVLEKDRLDDNIRLTWIPGSNVTTLRYTYKDSEGEIQTEDIALTDADREAGEYKITGLNSNRSYTFSLLNGEKVRGSKTVKTAKGLPSADYTVRLNEDRTVITNEDIEEWANKAFEKMEGASNVSITLGIPAGKTIDLGTEEKAISIPEGVSISFFGRAGEKATLNVKKAVSVAGNHGYISFEHVNIDGLQNTDEGISGCQYFINEDKACDIDSLGFTECNISNMERALVNFKASSGQSVNLLIIDNCISNNHGTGGYAFICMNKGMDKINNIKFVNSTFSNISLGKSSVFDLSKAKSSTTIDINACTFYNVVGADGYFINAKDAKQGIKIKMNKTILAKTANPNARGIQAWDLDANKNGVVKPDATATYQTTDFSFYKNSFEVNKLEVASGSAFKNAANGEFYLKNSILEKEKVGDPRWIR</sequence>
<dbReference type="InterPro" id="IPR033427">
    <property type="entry name" value="DUF5123"/>
</dbReference>
<dbReference type="AlphaFoldDB" id="A0A415GJC1"/>
<dbReference type="RefSeq" id="WP_119237436.1">
    <property type="nucleotide sequence ID" value="NZ_JAPDUU010000001.1"/>
</dbReference>
<dbReference type="EMBL" id="VZBQ01000164">
    <property type="protein sequence ID" value="MQN91490.1"/>
    <property type="molecule type" value="Genomic_DNA"/>
</dbReference>
<reference evidence="3" key="3">
    <citation type="submission" date="2022-12" db="EMBL/GenBank/DDBJ databases">
        <title>Distinct polysaccharide growth profiles of human intestinal Prevotella copri isolates.</title>
        <authorList>
            <person name="Fehlner-Peach H."/>
            <person name="Magnabosco C."/>
            <person name="Raghavan V."/>
            <person name="Scher J.U."/>
            <person name="Tett A."/>
            <person name="Cox L.M."/>
            <person name="Gottsegen C."/>
            <person name="Watters A."/>
            <person name="Wiltshire- Gordon J.D."/>
            <person name="Segata N."/>
            <person name="Bonneau R."/>
            <person name="Littman D.R."/>
        </authorList>
    </citation>
    <scope>NUCLEOTIDE SEQUENCE</scope>
    <source>
        <strain evidence="3">IAU3127</strain>
        <strain evidence="2">IP54</strain>
    </source>
</reference>
<accession>A0A415GJC1</accession>
<name>A0A415GJC1_9BACT</name>
<dbReference type="Pfam" id="PF17161">
    <property type="entry name" value="DUF5123"/>
    <property type="match status" value="1"/>
</dbReference>
<dbReference type="InterPro" id="IPR013783">
    <property type="entry name" value="Ig-like_fold"/>
</dbReference>
<dbReference type="EMBL" id="VZAP01000087">
    <property type="protein sequence ID" value="MQO92355.1"/>
    <property type="molecule type" value="Genomic_DNA"/>
</dbReference>
<dbReference type="InterPro" id="IPR036116">
    <property type="entry name" value="FN3_sf"/>
</dbReference>
<protein>
    <submittedName>
        <fullName evidence="3">DUF5123 domain-containing protein</fullName>
    </submittedName>
</protein>
<evidence type="ECO:0000259" key="1">
    <source>
        <dbReference type="Pfam" id="PF17161"/>
    </source>
</evidence>
<proteinExistence type="predicted"/>
<evidence type="ECO:0000313" key="7">
    <source>
        <dbReference type="Proteomes" id="UP000421283"/>
    </source>
</evidence>
<dbReference type="EMBL" id="QRNN01000011">
    <property type="protein sequence ID" value="RHK49355.1"/>
    <property type="molecule type" value="Genomic_DNA"/>
</dbReference>
<dbReference type="Proteomes" id="UP000284562">
    <property type="component" value="Unassembled WGS sequence"/>
</dbReference>
<gene>
    <name evidence="4" type="ORF">DW064_04555</name>
    <name evidence="3" type="ORF">F7D31_06695</name>
    <name evidence="2" type="ORF">F7D59_16925</name>
</gene>